<keyword evidence="1" id="KW-0175">Coiled coil</keyword>
<comment type="caution">
    <text evidence="2">The sequence shown here is derived from an EMBL/GenBank/DDBJ whole genome shotgun (WGS) entry which is preliminary data.</text>
</comment>
<gene>
    <name evidence="2" type="ORF">S01H1_83532</name>
</gene>
<organism evidence="2">
    <name type="scientific">marine sediment metagenome</name>
    <dbReference type="NCBI Taxonomy" id="412755"/>
    <lineage>
        <taxon>unclassified sequences</taxon>
        <taxon>metagenomes</taxon>
        <taxon>ecological metagenomes</taxon>
    </lineage>
</organism>
<evidence type="ECO:0008006" key="3">
    <source>
        <dbReference type="Google" id="ProtNLM"/>
    </source>
</evidence>
<dbReference type="AlphaFoldDB" id="X0YFI2"/>
<feature type="non-terminal residue" evidence="2">
    <location>
        <position position="1"/>
    </location>
</feature>
<accession>X0YFI2</accession>
<proteinExistence type="predicted"/>
<dbReference type="EMBL" id="BARS01056807">
    <property type="protein sequence ID" value="GAG45957.1"/>
    <property type="molecule type" value="Genomic_DNA"/>
</dbReference>
<evidence type="ECO:0000256" key="1">
    <source>
        <dbReference type="SAM" id="Coils"/>
    </source>
</evidence>
<sequence length="163" mass="18709">AKNLEEALTIIGREKNKETEKEINKKGEKLSEKTFTEKQIKKYSDELLQFMGTINWDQRGISSEDISNSHPFKSAFDAIAIIKGDIDDLFQERKQAEKKLHAANQELEEANSEMEKAIERANRIAVEAEITYVELDQIFNASADGMWVIDDDFDIVRINKTLL</sequence>
<name>X0YFI2_9ZZZZ</name>
<feature type="non-terminal residue" evidence="2">
    <location>
        <position position="163"/>
    </location>
</feature>
<feature type="coiled-coil region" evidence="1">
    <location>
        <begin position="79"/>
        <end position="131"/>
    </location>
</feature>
<evidence type="ECO:0000313" key="2">
    <source>
        <dbReference type="EMBL" id="GAG45957.1"/>
    </source>
</evidence>
<protein>
    <recommendedName>
        <fullName evidence="3">PAS domain-containing protein</fullName>
    </recommendedName>
</protein>
<reference evidence="2" key="1">
    <citation type="journal article" date="2014" name="Front. Microbiol.">
        <title>High frequency of phylogenetically diverse reductive dehalogenase-homologous genes in deep subseafloor sedimentary metagenomes.</title>
        <authorList>
            <person name="Kawai M."/>
            <person name="Futagami T."/>
            <person name="Toyoda A."/>
            <person name="Takaki Y."/>
            <person name="Nishi S."/>
            <person name="Hori S."/>
            <person name="Arai W."/>
            <person name="Tsubouchi T."/>
            <person name="Morono Y."/>
            <person name="Uchiyama I."/>
            <person name="Ito T."/>
            <person name="Fujiyama A."/>
            <person name="Inagaki F."/>
            <person name="Takami H."/>
        </authorList>
    </citation>
    <scope>NUCLEOTIDE SEQUENCE</scope>
    <source>
        <strain evidence="2">Expedition CK06-06</strain>
    </source>
</reference>